<comment type="caution">
    <text evidence="2">The sequence shown here is derived from an EMBL/GenBank/DDBJ whole genome shotgun (WGS) entry which is preliminary data.</text>
</comment>
<dbReference type="AlphaFoldDB" id="A0A9P3UNV3"/>
<keyword evidence="3" id="KW-1185">Reference proteome</keyword>
<proteinExistence type="predicted"/>
<organism evidence="2 3">
    <name type="scientific">Lyophyllum shimeji</name>
    <name type="common">Hon-shimeji</name>
    <name type="synonym">Tricholoma shimeji</name>
    <dbReference type="NCBI Taxonomy" id="47721"/>
    <lineage>
        <taxon>Eukaryota</taxon>
        <taxon>Fungi</taxon>
        <taxon>Dikarya</taxon>
        <taxon>Basidiomycota</taxon>
        <taxon>Agaricomycotina</taxon>
        <taxon>Agaricomycetes</taxon>
        <taxon>Agaricomycetidae</taxon>
        <taxon>Agaricales</taxon>
        <taxon>Tricholomatineae</taxon>
        <taxon>Lyophyllaceae</taxon>
        <taxon>Lyophyllum</taxon>
    </lineage>
</organism>
<evidence type="ECO:0000256" key="1">
    <source>
        <dbReference type="SAM" id="MobiDB-lite"/>
    </source>
</evidence>
<gene>
    <name evidence="2" type="ORF">LshimejAT787_0705680</name>
</gene>
<reference evidence="2" key="1">
    <citation type="submission" date="2022-07" db="EMBL/GenBank/DDBJ databases">
        <title>The genome of Lyophyllum shimeji provides insight into the initial evolution of ectomycorrhizal fungal genome.</title>
        <authorList>
            <person name="Kobayashi Y."/>
            <person name="Shibata T."/>
            <person name="Hirakawa H."/>
            <person name="Shigenobu S."/>
            <person name="Nishiyama T."/>
            <person name="Yamada A."/>
            <person name="Hasebe M."/>
            <person name="Kawaguchi M."/>
        </authorList>
    </citation>
    <scope>NUCLEOTIDE SEQUENCE</scope>
    <source>
        <strain evidence="2">AT787</strain>
    </source>
</reference>
<evidence type="ECO:0000313" key="2">
    <source>
        <dbReference type="EMBL" id="GLB40058.1"/>
    </source>
</evidence>
<evidence type="ECO:0000313" key="3">
    <source>
        <dbReference type="Proteomes" id="UP001063166"/>
    </source>
</evidence>
<name>A0A9P3UNV3_LYOSH</name>
<dbReference type="EMBL" id="BRPK01000007">
    <property type="protein sequence ID" value="GLB40058.1"/>
    <property type="molecule type" value="Genomic_DNA"/>
</dbReference>
<sequence length="182" mass="19495">MPTAAEALAIGVELGCPPRSHTGARHDSSPRHQTLGFIPQKQIRTHFNFTVWSIICLLCSSCAATPSPWGVNCDLGPAVFYCACHLDELAVNLVRVGTPSSLSTGPREPVFAKPPPPRRAPRRSCRSPAPPSFALGLSAAMSGQQALALWLKIRAQACIFDGVRPVRVRPNLVTTPVPIKGE</sequence>
<protein>
    <submittedName>
        <fullName evidence="2">Uncharacterized protein</fullName>
    </submittedName>
</protein>
<feature type="region of interest" description="Disordered" evidence="1">
    <location>
        <begin position="100"/>
        <end position="127"/>
    </location>
</feature>
<dbReference type="Proteomes" id="UP001063166">
    <property type="component" value="Unassembled WGS sequence"/>
</dbReference>
<accession>A0A9P3UNV3</accession>